<accession>A0ABN7K4L2</accession>
<dbReference type="SUPFAM" id="SSF55073">
    <property type="entry name" value="Nucleotide cyclase"/>
    <property type="match status" value="1"/>
</dbReference>
<keyword evidence="1" id="KW-0812">Transmembrane</keyword>
<evidence type="ECO:0008006" key="6">
    <source>
        <dbReference type="Google" id="ProtNLM"/>
    </source>
</evidence>
<evidence type="ECO:0000256" key="1">
    <source>
        <dbReference type="SAM" id="Phobius"/>
    </source>
</evidence>
<feature type="transmembrane region" description="Helical" evidence="1">
    <location>
        <begin position="286"/>
        <end position="305"/>
    </location>
</feature>
<dbReference type="PROSITE" id="PS50887">
    <property type="entry name" value="GGDEF"/>
    <property type="match status" value="1"/>
</dbReference>
<evidence type="ECO:0000259" key="2">
    <source>
        <dbReference type="PROSITE" id="PS50883"/>
    </source>
</evidence>
<dbReference type="InterPro" id="IPR001633">
    <property type="entry name" value="EAL_dom"/>
</dbReference>
<comment type="caution">
    <text evidence="4">The sequence shown here is derived from an EMBL/GenBank/DDBJ whole genome shotgun (WGS) entry which is preliminary data.</text>
</comment>
<dbReference type="InterPro" id="IPR052155">
    <property type="entry name" value="Biofilm_reg_signaling"/>
</dbReference>
<protein>
    <recommendedName>
        <fullName evidence="6">EAL domain-containing protein</fullName>
    </recommendedName>
</protein>
<keyword evidence="5" id="KW-1185">Reference proteome</keyword>
<dbReference type="Gene3D" id="3.30.70.270">
    <property type="match status" value="1"/>
</dbReference>
<dbReference type="SMART" id="SM00052">
    <property type="entry name" value="EAL"/>
    <property type="match status" value="1"/>
</dbReference>
<dbReference type="Gene3D" id="3.20.20.450">
    <property type="entry name" value="EAL domain"/>
    <property type="match status" value="1"/>
</dbReference>
<feature type="transmembrane region" description="Helical" evidence="1">
    <location>
        <begin position="232"/>
        <end position="250"/>
    </location>
</feature>
<proteinExistence type="predicted"/>
<evidence type="ECO:0000259" key="3">
    <source>
        <dbReference type="PROSITE" id="PS50887"/>
    </source>
</evidence>
<dbReference type="InterPro" id="IPR035919">
    <property type="entry name" value="EAL_sf"/>
</dbReference>
<dbReference type="InterPro" id="IPR000160">
    <property type="entry name" value="GGDEF_dom"/>
</dbReference>
<feature type="transmembrane region" description="Helical" evidence="1">
    <location>
        <begin position="12"/>
        <end position="28"/>
    </location>
</feature>
<dbReference type="CDD" id="cd01948">
    <property type="entry name" value="EAL"/>
    <property type="match status" value="1"/>
</dbReference>
<feature type="transmembrane region" description="Helical" evidence="1">
    <location>
        <begin position="98"/>
        <end position="118"/>
    </location>
</feature>
<dbReference type="Pfam" id="PF00563">
    <property type="entry name" value="EAL"/>
    <property type="match status" value="1"/>
</dbReference>
<feature type="transmembrane region" description="Helical" evidence="1">
    <location>
        <begin position="165"/>
        <end position="186"/>
    </location>
</feature>
<dbReference type="PANTHER" id="PTHR44757:SF2">
    <property type="entry name" value="BIOFILM ARCHITECTURE MAINTENANCE PROTEIN MBAA"/>
    <property type="match status" value="1"/>
</dbReference>
<feature type="transmembrane region" description="Helical" evidence="1">
    <location>
        <begin position="262"/>
        <end position="280"/>
    </location>
</feature>
<evidence type="ECO:0000313" key="4">
    <source>
        <dbReference type="EMBL" id="CAD7287461.1"/>
    </source>
</evidence>
<dbReference type="EMBL" id="CAJHOF010000002">
    <property type="protein sequence ID" value="CAD7287461.1"/>
    <property type="molecule type" value="Genomic_DNA"/>
</dbReference>
<dbReference type="PANTHER" id="PTHR44757">
    <property type="entry name" value="DIGUANYLATE CYCLASE DGCP"/>
    <property type="match status" value="1"/>
</dbReference>
<dbReference type="RefSeq" id="WP_229932156.1">
    <property type="nucleotide sequence ID" value="NZ_CAJHOF010000002.1"/>
</dbReference>
<dbReference type="Proteomes" id="UP000789803">
    <property type="component" value="Unassembled WGS sequence"/>
</dbReference>
<sequence>MITPFEVKRNQTIVILAVLFFVYFNALVFAHEYFGHFIEIIALAIIAFRMFQVAIRRTIHTEIWVLLSLSVCLWLFGYIFWYIYWFNFNIEHARHDHAHTFYIVPAIFMLSSLVIYTIKCFNANTKNKILLYSDISSVFLMLLLFGVMTYQSFDFTSLSINSMKFSVFISSCISFLILFFALSILFMSSDVMVHISMVYVVVANIIFALTNINHFSDVLFNDSHINGLFADIPYMIVFFILMLGSYQELYKSRAQYSKNLNFSLMLKYIPALSAIVFVIQNGLESIVSFYVIVVLLVHVLISYYIKAKIDDDAYLQTQKQASLQIEKHIEHYTKEVMLANLKLSEIVDKDYLTSAYSRLYLIDSLNSMLKNLKHDEELVLYHVNLRRFSQANSAYGYGVGDKILKIIAKRLMSLSGDIGVVARLNADDFMFAIKKQVKQDASWHANLAQRIINSVEESIEVESYRFMLNCVIGYDIARLNDKKQPRDLMRNADKAVSFLKSHVLNSNVLLFTKEIQDLITKESNIAIGLKNARKENRFSLVYQPVVEIRSGKILSIEAFIRYKSDEFGELLAKDFIKIAEKNDLIDDVYDYVLNECAKTILKLKQNNIKCPPISINISSMQYLNANFAIKLRDTMIKNKIPRGSLIAEICENIWMNDEAVIDEIFAILKGSGALIYMDNYGSGYSSIALTRRKNIDAVKISNDLVQNIIFNDSDKIVVKSLIEITKIIGAKSIIKMVDSKQMVDALLELGCEAVQGNAIKSELKEDELIKYLKNLKNVGGGGYSFLIS</sequence>
<dbReference type="SMART" id="SM00267">
    <property type="entry name" value="GGDEF"/>
    <property type="match status" value="1"/>
</dbReference>
<feature type="transmembrane region" description="Helical" evidence="1">
    <location>
        <begin position="63"/>
        <end position="86"/>
    </location>
</feature>
<evidence type="ECO:0000313" key="5">
    <source>
        <dbReference type="Proteomes" id="UP000789803"/>
    </source>
</evidence>
<feature type="transmembrane region" description="Helical" evidence="1">
    <location>
        <begin position="34"/>
        <end position="51"/>
    </location>
</feature>
<dbReference type="CDD" id="cd01949">
    <property type="entry name" value="GGDEF"/>
    <property type="match status" value="1"/>
</dbReference>
<dbReference type="NCBIfam" id="TIGR00254">
    <property type="entry name" value="GGDEF"/>
    <property type="match status" value="1"/>
</dbReference>
<dbReference type="SUPFAM" id="SSF141868">
    <property type="entry name" value="EAL domain-like"/>
    <property type="match status" value="1"/>
</dbReference>
<feature type="domain" description="GGDEF" evidence="3">
    <location>
        <begin position="376"/>
        <end position="514"/>
    </location>
</feature>
<feature type="transmembrane region" description="Helical" evidence="1">
    <location>
        <begin position="130"/>
        <end position="153"/>
    </location>
</feature>
<dbReference type="InterPro" id="IPR029787">
    <property type="entry name" value="Nucleotide_cyclase"/>
</dbReference>
<name>A0ABN7K4L2_9BACT</name>
<keyword evidence="1" id="KW-1133">Transmembrane helix</keyword>
<dbReference type="InterPro" id="IPR043128">
    <property type="entry name" value="Rev_trsase/Diguanyl_cyclase"/>
</dbReference>
<gene>
    <name evidence="4" type="ORF">LMG7974_00340</name>
</gene>
<feature type="transmembrane region" description="Helical" evidence="1">
    <location>
        <begin position="193"/>
        <end position="212"/>
    </location>
</feature>
<organism evidence="4 5">
    <name type="scientific">Campylobacter majalis</name>
    <dbReference type="NCBI Taxonomy" id="2790656"/>
    <lineage>
        <taxon>Bacteria</taxon>
        <taxon>Pseudomonadati</taxon>
        <taxon>Campylobacterota</taxon>
        <taxon>Epsilonproteobacteria</taxon>
        <taxon>Campylobacterales</taxon>
        <taxon>Campylobacteraceae</taxon>
        <taxon>Campylobacter</taxon>
    </lineage>
</organism>
<feature type="domain" description="EAL" evidence="2">
    <location>
        <begin position="522"/>
        <end position="776"/>
    </location>
</feature>
<dbReference type="Pfam" id="PF00990">
    <property type="entry name" value="GGDEF"/>
    <property type="match status" value="1"/>
</dbReference>
<keyword evidence="1" id="KW-0472">Membrane</keyword>
<dbReference type="PROSITE" id="PS50883">
    <property type="entry name" value="EAL"/>
    <property type="match status" value="1"/>
</dbReference>
<reference evidence="4 5" key="1">
    <citation type="submission" date="2020-11" db="EMBL/GenBank/DDBJ databases">
        <authorList>
            <person name="Peeters C."/>
        </authorList>
    </citation>
    <scope>NUCLEOTIDE SEQUENCE [LARGE SCALE GENOMIC DNA]</scope>
    <source>
        <strain evidence="4 5">LMG 7974</strain>
    </source>
</reference>